<accession>A0ACC6S5X9</accession>
<sequence>MESRKNTRKEQRRSSINFIVITFVICLFVAGVFLLSYLNSNNNNSVADEGEVNHTVLPQSNVQPEPKVEPNYETTIKISAAGDFTIGTDESFGYNGTFVHEADKNGLSHFVGGLNDIFKNDDLTTVNLETTLTNASQKAVKKFRFKGDPSYVEILKLGGIESVNLANNHIHDYLQQGYDDTIKTLKNANIGYFGYDNKYVTTIKDVKIGALGYEGWADTTEIRSQVSKDIEELRNQGAQIVLVHFHWGVEREYVPTASQQSLARFTVDSGADLVLGHHPHVVQGIEEYNGKFIVYSLGNFMFGGNRNPDDKDTFVFQQTFHLENGELTDTKEINVVPFSISSQTNRNDYRPTMLEGAERDRVKQKIIDVSNKINGSDWLKYETE</sequence>
<evidence type="ECO:0000313" key="1">
    <source>
        <dbReference type="EMBL" id="MEQ2525306.1"/>
    </source>
</evidence>
<dbReference type="Proteomes" id="UP001439875">
    <property type="component" value="Unassembled WGS sequence"/>
</dbReference>
<evidence type="ECO:0000313" key="2">
    <source>
        <dbReference type="Proteomes" id="UP001439875"/>
    </source>
</evidence>
<dbReference type="EMBL" id="JBBMEW010000001">
    <property type="protein sequence ID" value="MEQ2525306.1"/>
    <property type="molecule type" value="Genomic_DNA"/>
</dbReference>
<dbReference type="EC" id="3.1.-.-" evidence="1"/>
<protein>
    <submittedName>
        <fullName evidence="1">CapA family protein</fullName>
        <ecNumber evidence="1">3.1.-.-</ecNumber>
    </submittedName>
</protein>
<name>A0ACC6S5X9_9BACI</name>
<reference evidence="1" key="1">
    <citation type="submission" date="2024-03" db="EMBL/GenBank/DDBJ databases">
        <title>Human intestinal bacterial collection.</title>
        <authorList>
            <person name="Pauvert C."/>
            <person name="Hitch T.C.A."/>
            <person name="Clavel T."/>
        </authorList>
    </citation>
    <scope>NUCLEOTIDE SEQUENCE</scope>
    <source>
        <strain evidence="1">CLA-AA-H227</strain>
    </source>
</reference>
<proteinExistence type="predicted"/>
<comment type="caution">
    <text evidence="1">The sequence shown here is derived from an EMBL/GenBank/DDBJ whole genome shotgun (WGS) entry which is preliminary data.</text>
</comment>
<keyword evidence="2" id="KW-1185">Reference proteome</keyword>
<gene>
    <name evidence="1" type="ORF">WMO40_01230</name>
</gene>
<organism evidence="1 2">
    <name type="scientific">Robertmurraya yapensis</name>
    <name type="common">ex Hitch et al 2024</name>
    <dbReference type="NCBI Taxonomy" id="3133160"/>
    <lineage>
        <taxon>Bacteria</taxon>
        <taxon>Bacillati</taxon>
        <taxon>Bacillota</taxon>
        <taxon>Bacilli</taxon>
        <taxon>Bacillales</taxon>
        <taxon>Bacillaceae</taxon>
        <taxon>Robertmurraya</taxon>
    </lineage>
</organism>
<keyword evidence="1" id="KW-0378">Hydrolase</keyword>